<evidence type="ECO:0000313" key="1">
    <source>
        <dbReference type="EMBL" id="JAD15816.1"/>
    </source>
</evidence>
<name>A0A0A8XPZ2_ARUDO</name>
<dbReference type="AlphaFoldDB" id="A0A0A8XPZ2"/>
<dbReference type="EMBL" id="GBRH01282079">
    <property type="protein sequence ID" value="JAD15816.1"/>
    <property type="molecule type" value="Transcribed_RNA"/>
</dbReference>
<organism evidence="1">
    <name type="scientific">Arundo donax</name>
    <name type="common">Giant reed</name>
    <name type="synonym">Donax arundinaceus</name>
    <dbReference type="NCBI Taxonomy" id="35708"/>
    <lineage>
        <taxon>Eukaryota</taxon>
        <taxon>Viridiplantae</taxon>
        <taxon>Streptophyta</taxon>
        <taxon>Embryophyta</taxon>
        <taxon>Tracheophyta</taxon>
        <taxon>Spermatophyta</taxon>
        <taxon>Magnoliopsida</taxon>
        <taxon>Liliopsida</taxon>
        <taxon>Poales</taxon>
        <taxon>Poaceae</taxon>
        <taxon>PACMAD clade</taxon>
        <taxon>Arundinoideae</taxon>
        <taxon>Arundineae</taxon>
        <taxon>Arundo</taxon>
    </lineage>
</organism>
<protein>
    <submittedName>
        <fullName evidence="1">Uncharacterized protein</fullName>
    </submittedName>
</protein>
<sequence>MDIILSAGIHYKKILEKNHSTSSNKLLE</sequence>
<accession>A0A0A8XPZ2</accession>
<reference evidence="1" key="1">
    <citation type="submission" date="2014-09" db="EMBL/GenBank/DDBJ databases">
        <authorList>
            <person name="Magalhaes I.L.F."/>
            <person name="Oliveira U."/>
            <person name="Santos F.R."/>
            <person name="Vidigal T.H.D.A."/>
            <person name="Brescovit A.D."/>
            <person name="Santos A.J."/>
        </authorList>
    </citation>
    <scope>NUCLEOTIDE SEQUENCE</scope>
    <source>
        <tissue evidence="1">Shoot tissue taken approximately 20 cm above the soil surface</tissue>
    </source>
</reference>
<reference evidence="1" key="2">
    <citation type="journal article" date="2015" name="Data Brief">
        <title>Shoot transcriptome of the giant reed, Arundo donax.</title>
        <authorList>
            <person name="Barrero R.A."/>
            <person name="Guerrero F.D."/>
            <person name="Moolhuijzen P."/>
            <person name="Goolsby J.A."/>
            <person name="Tidwell J."/>
            <person name="Bellgard S.E."/>
            <person name="Bellgard M.I."/>
        </authorList>
    </citation>
    <scope>NUCLEOTIDE SEQUENCE</scope>
    <source>
        <tissue evidence="1">Shoot tissue taken approximately 20 cm above the soil surface</tissue>
    </source>
</reference>
<proteinExistence type="predicted"/>